<accession>A0A9P0ACW0</accession>
<proteinExistence type="inferred from homology"/>
<keyword evidence="4" id="KW-1185">Reference proteome</keyword>
<dbReference type="PANTHER" id="PTHR13354">
    <property type="entry name" value="ROUND SPERMATID BASIC PROTEIN 1"/>
    <property type="match status" value="1"/>
</dbReference>
<organism evidence="3 4">
    <name type="scientific">Bemisia tabaci</name>
    <name type="common">Sweetpotato whitefly</name>
    <name type="synonym">Aleurodes tabaci</name>
    <dbReference type="NCBI Taxonomy" id="7038"/>
    <lineage>
        <taxon>Eukaryota</taxon>
        <taxon>Metazoa</taxon>
        <taxon>Ecdysozoa</taxon>
        <taxon>Arthropoda</taxon>
        <taxon>Hexapoda</taxon>
        <taxon>Insecta</taxon>
        <taxon>Pterygota</taxon>
        <taxon>Neoptera</taxon>
        <taxon>Paraneoptera</taxon>
        <taxon>Hemiptera</taxon>
        <taxon>Sternorrhyncha</taxon>
        <taxon>Aleyrodoidea</taxon>
        <taxon>Aleyrodidae</taxon>
        <taxon>Aleyrodinae</taxon>
        <taxon>Bemisia</taxon>
    </lineage>
</organism>
<evidence type="ECO:0000313" key="4">
    <source>
        <dbReference type="Proteomes" id="UP001152759"/>
    </source>
</evidence>
<feature type="compositionally biased region" description="Basic and acidic residues" evidence="2">
    <location>
        <begin position="848"/>
        <end position="892"/>
    </location>
</feature>
<reference evidence="3" key="1">
    <citation type="submission" date="2021-12" db="EMBL/GenBank/DDBJ databases">
        <authorList>
            <person name="King R."/>
        </authorList>
    </citation>
    <scope>NUCLEOTIDE SEQUENCE</scope>
</reference>
<feature type="region of interest" description="Disordered" evidence="2">
    <location>
        <begin position="192"/>
        <end position="234"/>
    </location>
</feature>
<evidence type="ECO:0008006" key="5">
    <source>
        <dbReference type="Google" id="ProtNLM"/>
    </source>
</evidence>
<evidence type="ECO:0000256" key="1">
    <source>
        <dbReference type="ARBA" id="ARBA00010560"/>
    </source>
</evidence>
<dbReference type="GO" id="GO:0005634">
    <property type="term" value="C:nucleus"/>
    <property type="evidence" value="ECO:0007669"/>
    <property type="project" value="InterPro"/>
</dbReference>
<evidence type="ECO:0000256" key="2">
    <source>
        <dbReference type="SAM" id="MobiDB-lite"/>
    </source>
</evidence>
<feature type="region of interest" description="Disordered" evidence="2">
    <location>
        <begin position="676"/>
        <end position="901"/>
    </location>
</feature>
<feature type="compositionally biased region" description="Basic and acidic residues" evidence="2">
    <location>
        <begin position="695"/>
        <end position="727"/>
    </location>
</feature>
<feature type="region of interest" description="Disordered" evidence="2">
    <location>
        <begin position="946"/>
        <end position="981"/>
    </location>
</feature>
<dbReference type="PANTHER" id="PTHR13354:SF11">
    <property type="entry name" value="LYSINE-SPECIFIC DEMETHYLASE 9"/>
    <property type="match status" value="1"/>
</dbReference>
<feature type="compositionally biased region" description="Polar residues" evidence="2">
    <location>
        <begin position="946"/>
        <end position="962"/>
    </location>
</feature>
<feature type="compositionally biased region" description="Basic and acidic residues" evidence="2">
    <location>
        <begin position="214"/>
        <end position="231"/>
    </location>
</feature>
<dbReference type="InterPro" id="IPR026306">
    <property type="entry name" value="RSBN1/Dpy-2/CEP530"/>
</dbReference>
<name>A0A9P0ACW0_BEMTA</name>
<sequence length="981" mass="112312">MLFYMSKAGKFYRAMWFDDEKIKKEEIGSPQRTEFPIKAEKQTEEHGIKIKSEALSITEIEVLNASDALGNGIIAEEITCVTEDVLVNGVNDVAMNGVAHLDAHQALIGDAKASLLESCHLSVNGHSEHLIKEEVSDTSKPDIKSVKKKLVLDRPEKLVISDSNAPVREKKLNHKTFNGDLEKTEEIAESASQTYTSSGVLKEVNRTSHSVHRSKSENEKSRNHHRSDSRSDRHKCVKCYNRSKTKRCNIGVQCRRDKTVDKYVRKLDAVTSKVPSESCFVPRFQPVLHQSHEFAQLKYSRFMQIEVHPNGGASLIHMYQEDLDALSKDELKELAQEYFKVVFGENKDGYSHHVMGIVHNAARYLPDLLDYMADHYPSLVVKNSVLGRNSDIETTSMAQYREQVVKNYANGTVRYGPLHQVSLVGTVYEEVGGYFPDLLNRLEQNEFLDMTMPWGSLSAVTMETPQESNDGPILWIRPGEQLVPTADMNKSPMKRRRTGINELRNLQYLPRLSEAREYMFEDRTRAHADHVGHGLDRQTTAAVGVLKAIHGGEPYEYNRITKDVVAFNAADFNELVEKLQLDLHEPPISQCVQWIEDAKLNQLRREGIKYARINLHDNDIYFLPRNIIHQFRTVSAVTSIAWHVRLKQYYPDEPQANGVKNQRVITSQMYKELAPEANNLKKTAGLESSSKKRKHSEDETCERKKPNLEDRPKKDEKSPKVNGDIHHQTPKKHCSSSGHSTPKKEHRDKERDHSSRKDDRKHKERDKDSKKSSGSEGEKKERHVDRKEHQSDKDKRRSSDSDRDKKDQRHRDGKDKHRRHSSESKRDKDRLSAHHRDKSSNNHRHHSSKSERRDGEKKDSERRDRKYDESKKHRRDESKSQGACSEKKKRPDSLVNNFVSSSENLEVIETEVVTDLPAGLDNLDPLHKTENEVVKLSSHLEKSVEVNSVKTAKPSTTPSKNESFPHIVTGTQKGRDINDNS</sequence>
<comment type="similarity">
    <text evidence="1">Belongs to the round spermatid basic protein 1 family.</text>
</comment>
<dbReference type="EMBL" id="OU963865">
    <property type="protein sequence ID" value="CAH0388894.1"/>
    <property type="molecule type" value="Genomic_DNA"/>
</dbReference>
<feature type="compositionally biased region" description="Basic and acidic residues" evidence="2">
    <location>
        <begin position="765"/>
        <end position="840"/>
    </location>
</feature>
<evidence type="ECO:0000313" key="3">
    <source>
        <dbReference type="EMBL" id="CAH0388894.1"/>
    </source>
</evidence>
<protein>
    <recommendedName>
        <fullName evidence="5">Round spermatid basic protein 1-like protein</fullName>
    </recommendedName>
</protein>
<feature type="compositionally biased region" description="Basic and acidic residues" evidence="2">
    <location>
        <begin position="742"/>
        <end position="758"/>
    </location>
</feature>
<gene>
    <name evidence="3" type="ORF">BEMITA_LOCUS7778</name>
</gene>
<dbReference type="AlphaFoldDB" id="A0A9P0ACW0"/>
<dbReference type="Proteomes" id="UP001152759">
    <property type="component" value="Chromosome 4"/>
</dbReference>